<proteinExistence type="predicted"/>
<dbReference type="EMBL" id="JAZHXI010000025">
    <property type="protein sequence ID" value="KAL2059866.1"/>
    <property type="molecule type" value="Genomic_DNA"/>
</dbReference>
<dbReference type="Proteomes" id="UP001595075">
    <property type="component" value="Unassembled WGS sequence"/>
</dbReference>
<gene>
    <name evidence="1" type="ORF">VTL71DRAFT_10021</name>
</gene>
<reference evidence="1 2" key="1">
    <citation type="journal article" date="2024" name="Commun. Biol.">
        <title>Comparative genomic analysis of thermophilic fungi reveals convergent evolutionary adaptations and gene losses.</title>
        <authorList>
            <person name="Steindorff A.S."/>
            <person name="Aguilar-Pontes M.V."/>
            <person name="Robinson A.J."/>
            <person name="Andreopoulos B."/>
            <person name="LaButti K."/>
            <person name="Kuo A."/>
            <person name="Mondo S."/>
            <person name="Riley R."/>
            <person name="Otillar R."/>
            <person name="Haridas S."/>
            <person name="Lipzen A."/>
            <person name="Grimwood J."/>
            <person name="Schmutz J."/>
            <person name="Clum A."/>
            <person name="Reid I.D."/>
            <person name="Moisan M.C."/>
            <person name="Butler G."/>
            <person name="Nguyen T.T.M."/>
            <person name="Dewar K."/>
            <person name="Conant G."/>
            <person name="Drula E."/>
            <person name="Henrissat B."/>
            <person name="Hansel C."/>
            <person name="Singer S."/>
            <person name="Hutchinson M.I."/>
            <person name="de Vries R.P."/>
            <person name="Natvig D.O."/>
            <person name="Powell A.J."/>
            <person name="Tsang A."/>
            <person name="Grigoriev I.V."/>
        </authorList>
    </citation>
    <scope>NUCLEOTIDE SEQUENCE [LARGE SCALE GENOMIC DNA]</scope>
    <source>
        <strain evidence="1 2">CBS 494.80</strain>
    </source>
</reference>
<comment type="caution">
    <text evidence="1">The sequence shown here is derived from an EMBL/GenBank/DDBJ whole genome shotgun (WGS) entry which is preliminary data.</text>
</comment>
<evidence type="ECO:0000313" key="1">
    <source>
        <dbReference type="EMBL" id="KAL2059866.1"/>
    </source>
</evidence>
<organism evidence="1 2">
    <name type="scientific">Oculimacula yallundae</name>
    <dbReference type="NCBI Taxonomy" id="86028"/>
    <lineage>
        <taxon>Eukaryota</taxon>
        <taxon>Fungi</taxon>
        <taxon>Dikarya</taxon>
        <taxon>Ascomycota</taxon>
        <taxon>Pezizomycotina</taxon>
        <taxon>Leotiomycetes</taxon>
        <taxon>Helotiales</taxon>
        <taxon>Ploettnerulaceae</taxon>
        <taxon>Oculimacula</taxon>
    </lineage>
</organism>
<evidence type="ECO:0000313" key="2">
    <source>
        <dbReference type="Proteomes" id="UP001595075"/>
    </source>
</evidence>
<accession>A0ABR4BRX6</accession>
<name>A0ABR4BRX6_9HELO</name>
<keyword evidence="2" id="KW-1185">Reference proteome</keyword>
<protein>
    <submittedName>
        <fullName evidence="1">Uncharacterized protein</fullName>
    </submittedName>
</protein>
<sequence>MFPIVSQQFQILINRLLFGSSKHEQTYPMQRTRTLLTMTPGEETLLLCTYLTHFLLPPSSPCQSFFRPSLLYLFP</sequence>